<dbReference type="PANTHER" id="PTHR11496:SF83">
    <property type="entry name" value="HYDROXYACID-OXOACID TRANSHYDROGENASE, MITOCHONDRIAL"/>
    <property type="match status" value="1"/>
</dbReference>
<dbReference type="GO" id="GO:0046872">
    <property type="term" value="F:metal ion binding"/>
    <property type="evidence" value="ECO:0007669"/>
    <property type="project" value="InterPro"/>
</dbReference>
<dbReference type="Pfam" id="PF25137">
    <property type="entry name" value="ADH_Fe_C"/>
    <property type="match status" value="1"/>
</dbReference>
<dbReference type="InterPro" id="IPR018211">
    <property type="entry name" value="ADH_Fe_CS"/>
</dbReference>
<dbReference type="EMBL" id="QFFZ01000062">
    <property type="protein sequence ID" value="TEB09052.1"/>
    <property type="molecule type" value="Genomic_DNA"/>
</dbReference>
<sequence>MLQKLSGFRSARNIIFGVDALQEITNVVKELKGSRVLILTDQGVMKAGIPGLAKNILVRDGIETEIYDKVQPEPTIESFEECLQFAREGKFNLVVGIGGGSSMDICKLISAMLANPGKVQDYFGVNLLKNQGIPKIAIPTTSGTGSEVTAIGILKDVEQELKIGVVSPYNYPDAAIVDPLLTLKLPPKVTASTGMDALTHAIEAYTSLGASPITDVLAEKAMALIASSLRTAVSNGSDVQARYNMSLGSLLAGIAFANAGVTAVHALSFPLGGAFEVPHGVANTVMLPYVMEYNYVANLNKFARVAELMGEKISQLSAREAAAKSIESVKALAYDIEVPVGLREINVPETAIKQLAEGAATVTRILVNNPRQMSLADITRIFEKAMAN</sequence>
<evidence type="ECO:0000256" key="1">
    <source>
        <dbReference type="ARBA" id="ARBA00023002"/>
    </source>
</evidence>
<proteinExistence type="predicted"/>
<evidence type="ECO:0000313" key="5">
    <source>
        <dbReference type="Proteomes" id="UP000297597"/>
    </source>
</evidence>
<dbReference type="OrthoDB" id="5445534at2"/>
<dbReference type="Gene3D" id="3.40.50.1970">
    <property type="match status" value="1"/>
</dbReference>
<evidence type="ECO:0000313" key="4">
    <source>
        <dbReference type="EMBL" id="TEB09052.1"/>
    </source>
</evidence>
<dbReference type="Proteomes" id="UP000297597">
    <property type="component" value="Unassembled WGS sequence"/>
</dbReference>
<dbReference type="Pfam" id="PF00465">
    <property type="entry name" value="Fe-ADH"/>
    <property type="match status" value="1"/>
</dbReference>
<keyword evidence="5" id="KW-1185">Reference proteome</keyword>
<evidence type="ECO:0000259" key="3">
    <source>
        <dbReference type="Pfam" id="PF25137"/>
    </source>
</evidence>
<organism evidence="4 5">
    <name type="scientific">Pelotomaculum propionicicum</name>
    <dbReference type="NCBI Taxonomy" id="258475"/>
    <lineage>
        <taxon>Bacteria</taxon>
        <taxon>Bacillati</taxon>
        <taxon>Bacillota</taxon>
        <taxon>Clostridia</taxon>
        <taxon>Eubacteriales</taxon>
        <taxon>Desulfotomaculaceae</taxon>
        <taxon>Pelotomaculum</taxon>
    </lineage>
</organism>
<feature type="domain" description="Alcohol dehydrogenase iron-type/glycerol dehydrogenase GldA" evidence="2">
    <location>
        <begin position="12"/>
        <end position="179"/>
    </location>
</feature>
<dbReference type="FunFam" id="1.20.1090.10:FF:000001">
    <property type="entry name" value="Aldehyde-alcohol dehydrogenase"/>
    <property type="match status" value="1"/>
</dbReference>
<reference evidence="4 5" key="1">
    <citation type="journal article" date="2018" name="Environ. Microbiol.">
        <title>Novel energy conservation strategies and behaviour of Pelotomaculum schinkii driving syntrophic propionate catabolism.</title>
        <authorList>
            <person name="Hidalgo-Ahumada C.A.P."/>
            <person name="Nobu M.K."/>
            <person name="Narihiro T."/>
            <person name="Tamaki H."/>
            <person name="Liu W.T."/>
            <person name="Kamagata Y."/>
            <person name="Stams A.J.M."/>
            <person name="Imachi H."/>
            <person name="Sousa D.Z."/>
        </authorList>
    </citation>
    <scope>NUCLEOTIDE SEQUENCE [LARGE SCALE GENOMIC DNA]</scope>
    <source>
        <strain evidence="4 5">MGP</strain>
    </source>
</reference>
<dbReference type="PROSITE" id="PS00913">
    <property type="entry name" value="ADH_IRON_1"/>
    <property type="match status" value="1"/>
</dbReference>
<dbReference type="InterPro" id="IPR056798">
    <property type="entry name" value="ADH_Fe_C"/>
</dbReference>
<protein>
    <submittedName>
        <fullName evidence="4">Long-chain-alcohol dehydrogenase 1</fullName>
        <ecNumber evidence="4">1.1.1.192</ecNumber>
    </submittedName>
</protein>
<dbReference type="CDD" id="cd08551">
    <property type="entry name" value="Fe-ADH"/>
    <property type="match status" value="1"/>
</dbReference>
<keyword evidence="1 4" id="KW-0560">Oxidoreductase</keyword>
<comment type="caution">
    <text evidence="4">The sequence shown here is derived from an EMBL/GenBank/DDBJ whole genome shotgun (WGS) entry which is preliminary data.</text>
</comment>
<dbReference type="GO" id="GO:0050060">
    <property type="term" value="F:long-chain-alcohol dehydrogenase activity"/>
    <property type="evidence" value="ECO:0007669"/>
    <property type="project" value="UniProtKB-EC"/>
</dbReference>
<dbReference type="AlphaFoldDB" id="A0A4Y7RK45"/>
<evidence type="ECO:0000259" key="2">
    <source>
        <dbReference type="Pfam" id="PF00465"/>
    </source>
</evidence>
<name>A0A4Y7RK45_9FIRM</name>
<dbReference type="InterPro" id="IPR001670">
    <property type="entry name" value="ADH_Fe/GldA"/>
</dbReference>
<accession>A0A4Y7RK45</accession>
<dbReference type="EC" id="1.1.1.192" evidence="4"/>
<feature type="domain" description="Fe-containing alcohol dehydrogenase-like C-terminal" evidence="3">
    <location>
        <begin position="190"/>
        <end position="386"/>
    </location>
</feature>
<dbReference type="GO" id="GO:0004022">
    <property type="term" value="F:alcohol dehydrogenase (NAD+) activity"/>
    <property type="evidence" value="ECO:0007669"/>
    <property type="project" value="TreeGrafter"/>
</dbReference>
<dbReference type="FunFam" id="3.40.50.1970:FF:000003">
    <property type="entry name" value="Alcohol dehydrogenase, iron-containing"/>
    <property type="match status" value="1"/>
</dbReference>
<dbReference type="Gene3D" id="1.20.1090.10">
    <property type="entry name" value="Dehydroquinate synthase-like - alpha domain"/>
    <property type="match status" value="1"/>
</dbReference>
<gene>
    <name evidence="4" type="primary">adh1</name>
    <name evidence="4" type="ORF">Pmgp_03444</name>
</gene>
<dbReference type="InterPro" id="IPR039697">
    <property type="entry name" value="Alcohol_dehydrogenase_Fe"/>
</dbReference>
<dbReference type="PANTHER" id="PTHR11496">
    <property type="entry name" value="ALCOHOL DEHYDROGENASE"/>
    <property type="match status" value="1"/>
</dbReference>
<dbReference type="SUPFAM" id="SSF56796">
    <property type="entry name" value="Dehydroquinate synthase-like"/>
    <property type="match status" value="1"/>
</dbReference>
<dbReference type="RefSeq" id="WP_134215592.1">
    <property type="nucleotide sequence ID" value="NZ_QFFZ01000062.1"/>
</dbReference>